<keyword evidence="2" id="KW-0489">Methyltransferase</keyword>
<name>A0ABS6IJK1_9HYPH</name>
<organism evidence="2 3">
    <name type="scientific">Reyranella humidisoli</name>
    <dbReference type="NCBI Taxonomy" id="2849149"/>
    <lineage>
        <taxon>Bacteria</taxon>
        <taxon>Pseudomonadati</taxon>
        <taxon>Pseudomonadota</taxon>
        <taxon>Alphaproteobacteria</taxon>
        <taxon>Hyphomicrobiales</taxon>
        <taxon>Reyranellaceae</taxon>
        <taxon>Reyranella</taxon>
    </lineage>
</organism>
<dbReference type="PANTHER" id="PTHR43667">
    <property type="entry name" value="CYCLOPROPANE-FATTY-ACYL-PHOSPHOLIPID SYNTHASE"/>
    <property type="match status" value="1"/>
</dbReference>
<dbReference type="GO" id="GO:0032259">
    <property type="term" value="P:methylation"/>
    <property type="evidence" value="ECO:0007669"/>
    <property type="project" value="UniProtKB-KW"/>
</dbReference>
<dbReference type="InterPro" id="IPR050723">
    <property type="entry name" value="CFA/CMAS"/>
</dbReference>
<evidence type="ECO:0000313" key="2">
    <source>
        <dbReference type="EMBL" id="MBU8874468.1"/>
    </source>
</evidence>
<dbReference type="PANTHER" id="PTHR43667:SF2">
    <property type="entry name" value="FATTY ACID C-METHYL TRANSFERASE"/>
    <property type="match status" value="1"/>
</dbReference>
<evidence type="ECO:0000259" key="1">
    <source>
        <dbReference type="Pfam" id="PF13649"/>
    </source>
</evidence>
<reference evidence="2 3" key="1">
    <citation type="submission" date="2021-06" db="EMBL/GenBank/DDBJ databases">
        <authorList>
            <person name="Lee D.H."/>
        </authorList>
    </citation>
    <scope>NUCLEOTIDE SEQUENCE [LARGE SCALE GENOMIC DNA]</scope>
    <source>
        <strain evidence="2 3">MMS21-HV4-11</strain>
    </source>
</reference>
<dbReference type="InterPro" id="IPR041698">
    <property type="entry name" value="Methyltransf_25"/>
</dbReference>
<dbReference type="GO" id="GO:0008168">
    <property type="term" value="F:methyltransferase activity"/>
    <property type="evidence" value="ECO:0007669"/>
    <property type="project" value="UniProtKB-KW"/>
</dbReference>
<proteinExistence type="predicted"/>
<gene>
    <name evidence="2" type="ORF">KQ910_11900</name>
</gene>
<dbReference type="Pfam" id="PF13649">
    <property type="entry name" value="Methyltransf_25"/>
    <property type="match status" value="1"/>
</dbReference>
<dbReference type="EMBL" id="JAHOPB010000001">
    <property type="protein sequence ID" value="MBU8874468.1"/>
    <property type="molecule type" value="Genomic_DNA"/>
</dbReference>
<protein>
    <submittedName>
        <fullName evidence="2">Class I SAM-dependent methyltransferase</fullName>
    </submittedName>
</protein>
<accession>A0ABS6IJK1</accession>
<dbReference type="Proteomes" id="UP000727907">
    <property type="component" value="Unassembled WGS sequence"/>
</dbReference>
<comment type="caution">
    <text evidence="2">The sequence shown here is derived from an EMBL/GenBank/DDBJ whole genome shotgun (WGS) entry which is preliminary data.</text>
</comment>
<dbReference type="CDD" id="cd02440">
    <property type="entry name" value="AdoMet_MTases"/>
    <property type="match status" value="1"/>
</dbReference>
<sequence>MDRIYRRQRHVYDLSRKYYLLGRDRLIEGLDPPAGGRVLEIGCGTARNLIAVAHRHPAAPLFGIDLSREMLDTARRRVEREGLAGRIRLAHADATRFDPALLFGVPAFSRIFFSYTLSMIPEWERALAQSVLWLKPGGELHIVDFGGQERLPRWFRGGLRRWLATFHVRPRDGLETALARLPGGIEVHTFERPHRGYAQYAVCSRLPV</sequence>
<evidence type="ECO:0000313" key="3">
    <source>
        <dbReference type="Proteomes" id="UP000727907"/>
    </source>
</evidence>
<feature type="domain" description="Methyltransferase" evidence="1">
    <location>
        <begin position="38"/>
        <end position="138"/>
    </location>
</feature>
<keyword evidence="2" id="KW-0808">Transferase</keyword>
<keyword evidence="3" id="KW-1185">Reference proteome</keyword>